<feature type="transmembrane region" description="Helical" evidence="7">
    <location>
        <begin position="20"/>
        <end position="38"/>
    </location>
</feature>
<dbReference type="HOGENOM" id="CLU_000604_8_4_9"/>
<dbReference type="OrthoDB" id="239678at2"/>
<keyword evidence="10" id="KW-0449">Lipoprotein</keyword>
<evidence type="ECO:0000259" key="9">
    <source>
        <dbReference type="Pfam" id="PF12704"/>
    </source>
</evidence>
<dbReference type="STRING" id="768706.Desor_0564"/>
<gene>
    <name evidence="10" type="ordered locus">Desor_0564</name>
</gene>
<protein>
    <submittedName>
        <fullName evidence="10">ABC-type transport system, involved in lipoprotein release, permease component</fullName>
    </submittedName>
</protein>
<keyword evidence="2" id="KW-1003">Cell membrane</keyword>
<dbReference type="PANTHER" id="PTHR30572:SF4">
    <property type="entry name" value="ABC TRANSPORTER PERMEASE YTRF"/>
    <property type="match status" value="1"/>
</dbReference>
<feature type="domain" description="MacB-like periplasmic core" evidence="9">
    <location>
        <begin position="18"/>
        <end position="225"/>
    </location>
</feature>
<comment type="similarity">
    <text evidence="6">Belongs to the ABC-4 integral membrane protein family.</text>
</comment>
<evidence type="ECO:0000256" key="3">
    <source>
        <dbReference type="ARBA" id="ARBA00022692"/>
    </source>
</evidence>
<accession>G7WCE3</accession>
<keyword evidence="3 7" id="KW-0812">Transmembrane</keyword>
<sequence>MTLTSIALQNLRQRKGKTAFLLLTFILITGISVALNSLSQGVKGELEKSLSQYGANVIISPKSEQFSLSYGGLSLPGVHFETKTLDYASVTKLENPNLILKGIAPKIIGSASGKDNPYLIVGVDFSNELKMKPWWHIDGHLPKGGEVIIGSDLAVSNQLGIGQTLELNHRNYKIAGIMEKTGGSEDIGVFTNFTTAQLITGINSWSMIEVSAAEPSQAVAILREILPEAKVAEISQLVEGREKSIEGFSRFSLALSLLLALIGGLIVFLTTTSMIHDRTSEIGIMKALGFRRRHILAIFMREIFLISLLGGSLGYLLGSLAALLLAPITYQASLKFQIHPLIALTAITTSVIIGVVSTFLSAQRGVNLEPIKALAAL</sequence>
<feature type="domain" description="ABC3 transporter permease C-terminal" evidence="8">
    <location>
        <begin position="254"/>
        <end position="370"/>
    </location>
</feature>
<dbReference type="GO" id="GO:0022857">
    <property type="term" value="F:transmembrane transporter activity"/>
    <property type="evidence" value="ECO:0007669"/>
    <property type="project" value="TreeGrafter"/>
</dbReference>
<evidence type="ECO:0000256" key="5">
    <source>
        <dbReference type="ARBA" id="ARBA00023136"/>
    </source>
</evidence>
<dbReference type="AlphaFoldDB" id="G7WCE3"/>
<feature type="transmembrane region" description="Helical" evidence="7">
    <location>
        <begin position="338"/>
        <end position="362"/>
    </location>
</feature>
<evidence type="ECO:0000256" key="1">
    <source>
        <dbReference type="ARBA" id="ARBA00004651"/>
    </source>
</evidence>
<evidence type="ECO:0000256" key="7">
    <source>
        <dbReference type="SAM" id="Phobius"/>
    </source>
</evidence>
<organism evidence="10 11">
    <name type="scientific">Desulfosporosinus orientis (strain ATCC 19365 / DSM 765 / NCIMB 8382 / VKM B-1628 / Singapore I)</name>
    <name type="common">Desulfotomaculum orientis</name>
    <dbReference type="NCBI Taxonomy" id="768706"/>
    <lineage>
        <taxon>Bacteria</taxon>
        <taxon>Bacillati</taxon>
        <taxon>Bacillota</taxon>
        <taxon>Clostridia</taxon>
        <taxon>Eubacteriales</taxon>
        <taxon>Desulfitobacteriaceae</taxon>
        <taxon>Desulfosporosinus</taxon>
    </lineage>
</organism>
<feature type="transmembrane region" description="Helical" evidence="7">
    <location>
        <begin position="296"/>
        <end position="326"/>
    </location>
</feature>
<dbReference type="Pfam" id="PF02687">
    <property type="entry name" value="FtsX"/>
    <property type="match status" value="1"/>
</dbReference>
<evidence type="ECO:0000313" key="11">
    <source>
        <dbReference type="Proteomes" id="UP000006346"/>
    </source>
</evidence>
<dbReference type="EMBL" id="CP003108">
    <property type="protein sequence ID" value="AET66265.1"/>
    <property type="molecule type" value="Genomic_DNA"/>
</dbReference>
<reference evidence="11" key="1">
    <citation type="submission" date="2011-11" db="EMBL/GenBank/DDBJ databases">
        <title>Complete sequence of Desulfosporosinus orientis DSM 765.</title>
        <authorList>
            <person name="Lucas S."/>
            <person name="Han J."/>
            <person name="Lapidus A."/>
            <person name="Cheng J.-F."/>
            <person name="Goodwin L."/>
            <person name="Pitluck S."/>
            <person name="Peters L."/>
            <person name="Ovchinnikova G."/>
            <person name="Teshima H."/>
            <person name="Detter J.C."/>
            <person name="Han C."/>
            <person name="Tapia R."/>
            <person name="Land M."/>
            <person name="Hauser L."/>
            <person name="Kyrpides N."/>
            <person name="Ivanova N."/>
            <person name="Pagani I."/>
            <person name="Pester M."/>
            <person name="Spring S."/>
            <person name="Ollivier B."/>
            <person name="Rattei T."/>
            <person name="Klenk H.-P."/>
            <person name="Wagner M."/>
            <person name="Loy A."/>
            <person name="Woyke T."/>
        </authorList>
    </citation>
    <scope>NUCLEOTIDE SEQUENCE [LARGE SCALE GENOMIC DNA]</scope>
    <source>
        <strain evidence="11">ATCC 19365 / DSM 765 / NCIMB 8382 / VKM B-1628</strain>
    </source>
</reference>
<name>G7WCE3_DESOD</name>
<dbReference type="InterPro" id="IPR050250">
    <property type="entry name" value="Macrolide_Exporter_MacB"/>
</dbReference>
<dbReference type="Proteomes" id="UP000006346">
    <property type="component" value="Chromosome"/>
</dbReference>
<dbReference type="InterPro" id="IPR025857">
    <property type="entry name" value="MacB_PCD"/>
</dbReference>
<dbReference type="RefSeq" id="WP_014183090.1">
    <property type="nucleotide sequence ID" value="NC_016584.1"/>
</dbReference>
<comment type="subcellular location">
    <subcellularLocation>
        <location evidence="1">Cell membrane</location>
        <topology evidence="1">Multi-pass membrane protein</topology>
    </subcellularLocation>
</comment>
<dbReference type="GO" id="GO:0005886">
    <property type="term" value="C:plasma membrane"/>
    <property type="evidence" value="ECO:0007669"/>
    <property type="project" value="UniProtKB-SubCell"/>
</dbReference>
<dbReference type="Pfam" id="PF12704">
    <property type="entry name" value="MacB_PCD"/>
    <property type="match status" value="1"/>
</dbReference>
<dbReference type="InterPro" id="IPR003838">
    <property type="entry name" value="ABC3_permease_C"/>
</dbReference>
<evidence type="ECO:0000256" key="4">
    <source>
        <dbReference type="ARBA" id="ARBA00022989"/>
    </source>
</evidence>
<feature type="transmembrane region" description="Helical" evidence="7">
    <location>
        <begin position="251"/>
        <end position="275"/>
    </location>
</feature>
<proteinExistence type="inferred from homology"/>
<dbReference type="PANTHER" id="PTHR30572">
    <property type="entry name" value="MEMBRANE COMPONENT OF TRANSPORTER-RELATED"/>
    <property type="match status" value="1"/>
</dbReference>
<dbReference type="PATRIC" id="fig|768706.3.peg.537"/>
<evidence type="ECO:0000313" key="10">
    <source>
        <dbReference type="EMBL" id="AET66265.1"/>
    </source>
</evidence>
<dbReference type="KEGG" id="dor:Desor_0564"/>
<evidence type="ECO:0000259" key="8">
    <source>
        <dbReference type="Pfam" id="PF02687"/>
    </source>
</evidence>
<dbReference type="eggNOG" id="COG0577">
    <property type="taxonomic scope" value="Bacteria"/>
</dbReference>
<keyword evidence="5 7" id="KW-0472">Membrane</keyword>
<keyword evidence="11" id="KW-1185">Reference proteome</keyword>
<reference evidence="10 11" key="2">
    <citation type="journal article" date="2012" name="J. Bacteriol.">
        <title>Complete genome sequences of Desulfosporosinus orientis DSM765T, Desulfosporosinus youngiae DSM17734T, Desulfosporosinus meridiei DSM13257T, and Desulfosporosinus acidiphilus DSM22704T.</title>
        <authorList>
            <person name="Pester M."/>
            <person name="Brambilla E."/>
            <person name="Alazard D."/>
            <person name="Rattei T."/>
            <person name="Weinmaier T."/>
            <person name="Han J."/>
            <person name="Lucas S."/>
            <person name="Lapidus A."/>
            <person name="Cheng J.F."/>
            <person name="Goodwin L."/>
            <person name="Pitluck S."/>
            <person name="Peters L."/>
            <person name="Ovchinnikova G."/>
            <person name="Teshima H."/>
            <person name="Detter J.C."/>
            <person name="Han C.S."/>
            <person name="Tapia R."/>
            <person name="Land M.L."/>
            <person name="Hauser L."/>
            <person name="Kyrpides N.C."/>
            <person name="Ivanova N.N."/>
            <person name="Pagani I."/>
            <person name="Huntmann M."/>
            <person name="Wei C.L."/>
            <person name="Davenport K.W."/>
            <person name="Daligault H."/>
            <person name="Chain P.S."/>
            <person name="Chen A."/>
            <person name="Mavromatis K."/>
            <person name="Markowitz V."/>
            <person name="Szeto E."/>
            <person name="Mikhailova N."/>
            <person name="Pati A."/>
            <person name="Wagner M."/>
            <person name="Woyke T."/>
            <person name="Ollivier B."/>
            <person name="Klenk H.P."/>
            <person name="Spring S."/>
            <person name="Loy A."/>
        </authorList>
    </citation>
    <scope>NUCLEOTIDE SEQUENCE [LARGE SCALE GENOMIC DNA]</scope>
    <source>
        <strain evidence="11">ATCC 19365 / DSM 765 / NCIMB 8382 / VKM B-1628</strain>
    </source>
</reference>
<keyword evidence="4 7" id="KW-1133">Transmembrane helix</keyword>
<evidence type="ECO:0000256" key="6">
    <source>
        <dbReference type="ARBA" id="ARBA00038076"/>
    </source>
</evidence>
<evidence type="ECO:0000256" key="2">
    <source>
        <dbReference type="ARBA" id="ARBA00022475"/>
    </source>
</evidence>